<organism evidence="1 2">
    <name type="scientific">Aerophobetes bacterium</name>
    <dbReference type="NCBI Taxonomy" id="2030807"/>
    <lineage>
        <taxon>Bacteria</taxon>
        <taxon>Candidatus Aerophobota</taxon>
    </lineage>
</organism>
<evidence type="ECO:0000313" key="2">
    <source>
        <dbReference type="Proteomes" id="UP000217838"/>
    </source>
</evidence>
<evidence type="ECO:0000313" key="1">
    <source>
        <dbReference type="EMBL" id="PCI92517.1"/>
    </source>
</evidence>
<dbReference type="EMBL" id="NVUU01000099">
    <property type="protein sequence ID" value="PCI92517.1"/>
    <property type="molecule type" value="Genomic_DNA"/>
</dbReference>
<name>A0A2A4YDY1_UNCAE</name>
<dbReference type="Proteomes" id="UP000217838">
    <property type="component" value="Unassembled WGS sequence"/>
</dbReference>
<reference evidence="2" key="1">
    <citation type="submission" date="2017-08" db="EMBL/GenBank/DDBJ databases">
        <title>A dynamic microbial community with high functional redundancy inhabits the cold, oxic subseafloor aquifer.</title>
        <authorList>
            <person name="Tully B.J."/>
            <person name="Wheat C.G."/>
            <person name="Glazer B.T."/>
            <person name="Huber J.A."/>
        </authorList>
    </citation>
    <scope>NUCLEOTIDE SEQUENCE [LARGE SCALE GENOMIC DNA]</scope>
</reference>
<dbReference type="AlphaFoldDB" id="A0A2A4YDY1"/>
<gene>
    <name evidence="1" type="ORF">COB11_07195</name>
</gene>
<sequence length="121" mass="12875">MATPTGPDIFTSVQDVIAQADAARNAQKKDVKKPINVGQTAVFTAKIATVATFALAVLYTGVKIYSYFNPSEESECSSPTEDHTAGFPAVDPMLENVCRVICGTVTNIATNALCRLTKCND</sequence>
<accession>A0A2A4YDY1</accession>
<protein>
    <submittedName>
        <fullName evidence="1">Uncharacterized protein</fullName>
    </submittedName>
</protein>
<comment type="caution">
    <text evidence="1">The sequence shown here is derived from an EMBL/GenBank/DDBJ whole genome shotgun (WGS) entry which is preliminary data.</text>
</comment>
<proteinExistence type="predicted"/>